<dbReference type="EMBL" id="JACHEO010000022">
    <property type="protein sequence ID" value="MBB5349285.1"/>
    <property type="molecule type" value="Genomic_DNA"/>
</dbReference>
<gene>
    <name evidence="1" type="ORF">HNQ81_003037</name>
</gene>
<dbReference type="GO" id="GO:0016787">
    <property type="term" value="F:hydrolase activity"/>
    <property type="evidence" value="ECO:0007669"/>
    <property type="project" value="UniProtKB-KW"/>
</dbReference>
<dbReference type="RefSeq" id="WP_183352090.1">
    <property type="nucleotide sequence ID" value="NZ_JACHEO010000022.1"/>
</dbReference>
<proteinExistence type="predicted"/>
<keyword evidence="2" id="KW-1185">Reference proteome</keyword>
<keyword evidence="1" id="KW-0378">Hydrolase</keyword>
<accession>A0A840UUB9</accession>
<comment type="caution">
    <text evidence="1">The sequence shown here is derived from an EMBL/GenBank/DDBJ whole genome shotgun (WGS) entry which is preliminary data.</text>
</comment>
<dbReference type="InterPro" id="IPR007709">
    <property type="entry name" value="N-FG_amidohydro"/>
</dbReference>
<dbReference type="AlphaFoldDB" id="A0A840UUB9"/>
<sequence>MRLLLSCEHAFPALPEPYVQLLTGARHLLHSHRSYDIGAAPVCRGLEGLAEAAFYGECSRLLIDLNRSLHHRGVFSDFSKHLPRAARAEVVARYYTPFRNAVLAAVEEIIARDGEVLHLSVHSFTPVLLGVVRSNDIGLLYDPRREGEGDLARRWAAAMRSLDPHLSLRMNHPYRGVADGHPTALRRRCGDRGYLGLELEINQNLVVDDRGRSAVVALLADGLRRCGIGRG</sequence>
<dbReference type="SUPFAM" id="SSF53187">
    <property type="entry name" value="Zn-dependent exopeptidases"/>
    <property type="match status" value="1"/>
</dbReference>
<dbReference type="Pfam" id="PF05013">
    <property type="entry name" value="FGase"/>
    <property type="match status" value="1"/>
</dbReference>
<evidence type="ECO:0000313" key="1">
    <source>
        <dbReference type="EMBL" id="MBB5349285.1"/>
    </source>
</evidence>
<name>A0A840UUB9_9BACT</name>
<dbReference type="Gene3D" id="3.40.630.40">
    <property type="entry name" value="Zn-dependent exopeptidases"/>
    <property type="match status" value="1"/>
</dbReference>
<protein>
    <submittedName>
        <fullName evidence="1">Putative N-formylglutamate amidohydrolase</fullName>
    </submittedName>
</protein>
<organism evidence="1 2">
    <name type="scientific">Desulfoprunum benzoelyticum</name>
    <dbReference type="NCBI Taxonomy" id="1506996"/>
    <lineage>
        <taxon>Bacteria</taxon>
        <taxon>Pseudomonadati</taxon>
        <taxon>Thermodesulfobacteriota</taxon>
        <taxon>Desulfobulbia</taxon>
        <taxon>Desulfobulbales</taxon>
        <taxon>Desulfobulbaceae</taxon>
        <taxon>Desulfoprunum</taxon>
    </lineage>
</organism>
<dbReference type="Proteomes" id="UP000539642">
    <property type="component" value="Unassembled WGS sequence"/>
</dbReference>
<reference evidence="1 2" key="1">
    <citation type="submission" date="2020-08" db="EMBL/GenBank/DDBJ databases">
        <title>Genomic Encyclopedia of Type Strains, Phase IV (KMG-IV): sequencing the most valuable type-strain genomes for metagenomic binning, comparative biology and taxonomic classification.</title>
        <authorList>
            <person name="Goeker M."/>
        </authorList>
    </citation>
    <scope>NUCLEOTIDE SEQUENCE [LARGE SCALE GENOMIC DNA]</scope>
    <source>
        <strain evidence="1 2">DSM 28570</strain>
    </source>
</reference>
<evidence type="ECO:0000313" key="2">
    <source>
        <dbReference type="Proteomes" id="UP000539642"/>
    </source>
</evidence>